<dbReference type="AlphaFoldDB" id="R4KKY3"/>
<evidence type="ECO:0000313" key="3">
    <source>
        <dbReference type="Proteomes" id="UP000013520"/>
    </source>
</evidence>
<dbReference type="KEGG" id="dgi:Desgi_4046"/>
<dbReference type="InterPro" id="IPR013693">
    <property type="entry name" value="SpoIID/LytB_N"/>
</dbReference>
<dbReference type="OrthoDB" id="2933491at2"/>
<dbReference type="eggNOG" id="COG2385">
    <property type="taxonomic scope" value="Bacteria"/>
</dbReference>
<protein>
    <submittedName>
        <fullName evidence="2">Stage II sporulation protein</fullName>
    </submittedName>
</protein>
<organism evidence="2 3">
    <name type="scientific">Desulfoscipio gibsoniae DSM 7213</name>
    <dbReference type="NCBI Taxonomy" id="767817"/>
    <lineage>
        <taxon>Bacteria</taxon>
        <taxon>Bacillati</taxon>
        <taxon>Bacillota</taxon>
        <taxon>Clostridia</taxon>
        <taxon>Eubacteriales</taxon>
        <taxon>Desulfallaceae</taxon>
        <taxon>Desulfoscipio</taxon>
    </lineage>
</organism>
<dbReference type="Proteomes" id="UP000013520">
    <property type="component" value="Chromosome"/>
</dbReference>
<sequence length="379" mass="42132">MKAKNSFKILNITLCLLLAISIIQISVFVAPSSAVSQDEELQLQATTEGKDEQQSPAMVVEQLVYELDSQNYDALINLWISQEQDELRQFFSSPDAKAKGEGFHSIKDAKLLSLKQLPIEAGTDYGAEATDYISEYGDACLYYVALDLKVRNESKYFINGANYLLVLLVPESDQWKIALMPKAPVGVLNQDGFGFDDEAEKKAIKRQKHLEKTGEVINENGTVIEDLAASPEQNLEEKGGKDTLHIFKEDAELSKSDASIAATDDHTVPSTIRVYLTNSGTNKSFEFYYYVKNVLPNEWYSNWPDKSLQAGALAVKMYGWYRVYVPKYPGKGYDVRDDDSDQTFKVNSEVTSCTAAINAVGGIGVDRKDGNLFATLVCN</sequence>
<reference evidence="2 3" key="1">
    <citation type="submission" date="2012-01" db="EMBL/GenBank/DDBJ databases">
        <title>Complete sequence of Desulfotomaculum gibsoniae DSM 7213.</title>
        <authorList>
            <consortium name="US DOE Joint Genome Institute"/>
            <person name="Lucas S."/>
            <person name="Han J."/>
            <person name="Lapidus A."/>
            <person name="Cheng J.-F."/>
            <person name="Goodwin L."/>
            <person name="Pitluck S."/>
            <person name="Peters L."/>
            <person name="Ovchinnikova G."/>
            <person name="Teshima H."/>
            <person name="Detter J.C."/>
            <person name="Han C."/>
            <person name="Tapia R."/>
            <person name="Land M."/>
            <person name="Hauser L."/>
            <person name="Kyrpides N."/>
            <person name="Ivanova N."/>
            <person name="Pagani I."/>
            <person name="Parshina S."/>
            <person name="Plugge C."/>
            <person name="Muyzer G."/>
            <person name="Kuever J."/>
            <person name="Ivanova A."/>
            <person name="Nazina T."/>
            <person name="Klenk H.-P."/>
            <person name="Brambilla E."/>
            <person name="Spring S."/>
            <person name="Stams A.F."/>
            <person name="Woyke T."/>
        </authorList>
    </citation>
    <scope>NUCLEOTIDE SEQUENCE [LARGE SCALE GENOMIC DNA]</scope>
    <source>
        <strain evidence="2 3">DSM 7213</strain>
    </source>
</reference>
<proteinExistence type="predicted"/>
<keyword evidence="3" id="KW-1185">Reference proteome</keyword>
<dbReference type="HOGENOM" id="CLU_729056_0_0_9"/>
<evidence type="ECO:0000313" key="2">
    <source>
        <dbReference type="EMBL" id="AGL03319.1"/>
    </source>
</evidence>
<dbReference type="RefSeq" id="WP_006523773.1">
    <property type="nucleotide sequence ID" value="NC_021184.1"/>
</dbReference>
<accession>R4KKY3</accession>
<feature type="domain" description="Sporulation stage II protein D amidase enhancer LytB N-terminal" evidence="1">
    <location>
        <begin position="287"/>
        <end position="358"/>
    </location>
</feature>
<evidence type="ECO:0000259" key="1">
    <source>
        <dbReference type="Pfam" id="PF08486"/>
    </source>
</evidence>
<dbReference type="Pfam" id="PF08486">
    <property type="entry name" value="SpoIID"/>
    <property type="match status" value="1"/>
</dbReference>
<dbReference type="EMBL" id="CP003273">
    <property type="protein sequence ID" value="AGL03319.1"/>
    <property type="molecule type" value="Genomic_DNA"/>
</dbReference>
<gene>
    <name evidence="2" type="ORF">Desgi_4046</name>
</gene>
<dbReference type="STRING" id="767817.Desgi_4046"/>
<name>R4KKY3_9FIRM</name>